<dbReference type="Proteomes" id="UP001057738">
    <property type="component" value="Chromosome"/>
</dbReference>
<accession>A0ABY5Q3D2</accession>
<dbReference type="EMBL" id="CP102514">
    <property type="protein sequence ID" value="UUY50150.1"/>
    <property type="molecule type" value="Genomic_DNA"/>
</dbReference>
<dbReference type="RefSeq" id="WP_257856749.1">
    <property type="nucleotide sequence ID" value="NZ_CP102514.1"/>
</dbReference>
<feature type="region of interest" description="Disordered" evidence="1">
    <location>
        <begin position="11"/>
        <end position="33"/>
    </location>
</feature>
<keyword evidence="3" id="KW-1185">Reference proteome</keyword>
<evidence type="ECO:0000313" key="3">
    <source>
        <dbReference type="Proteomes" id="UP001057738"/>
    </source>
</evidence>
<organism evidence="2 3">
    <name type="scientific">Streptomyces yangpuensis</name>
    <dbReference type="NCBI Taxonomy" id="1648182"/>
    <lineage>
        <taxon>Bacteria</taxon>
        <taxon>Bacillati</taxon>
        <taxon>Actinomycetota</taxon>
        <taxon>Actinomycetes</taxon>
        <taxon>Kitasatosporales</taxon>
        <taxon>Streptomycetaceae</taxon>
        <taxon>Streptomyces</taxon>
    </lineage>
</organism>
<dbReference type="GeneID" id="95576723"/>
<reference evidence="2" key="1">
    <citation type="submission" date="2022-08" db="EMBL/GenBank/DDBJ databases">
        <authorList>
            <person name="Tian L."/>
        </authorList>
    </citation>
    <scope>NUCLEOTIDE SEQUENCE</scope>
    <source>
        <strain evidence="2">CM253</strain>
    </source>
</reference>
<protein>
    <submittedName>
        <fullName evidence="2">Uncharacterized protein</fullName>
    </submittedName>
</protein>
<proteinExistence type="predicted"/>
<sequence length="412" mass="47495">MRYLDIRFGVTPSPRATPDSEPQPQTPRLVGPGLRALRPSCPEPWRLPLHELADQIAFSFLDYAKVAVAEACGLERTGLTDLLYGDDRIRPSIDALTYARHRLQLRREEHHLAGRWGDDQYEHWRWQCDAVTRRLKEANTELQRQRDRDLRLHGLTIDHVATDDPREQAHRWLAQYLRAEFSELFVRIAAEGGAPPRVLTPARSPEETITRAYDRGLLVAPVTPEVERLRSCDDAEFRRRVLNDAGRQNDRDDILAHPLLLHRWHRQLRVLQDQVAPSARASSPRGLDPLPWRKVGLETAEELSRLMARRTLFAVLLQRSDENRHLRNQVADAIVIAEACSPDTPVLREATTSARAELVRRHPALYRLIRDVLEPHLTRYGRLKDCSPERRRVLRSEVMKTLDQRQASSVGE</sequence>
<name>A0ABY5Q3D2_9ACTN</name>
<gene>
    <name evidence="2" type="ORF">NRK68_24725</name>
</gene>
<evidence type="ECO:0000256" key="1">
    <source>
        <dbReference type="SAM" id="MobiDB-lite"/>
    </source>
</evidence>
<evidence type="ECO:0000313" key="2">
    <source>
        <dbReference type="EMBL" id="UUY50150.1"/>
    </source>
</evidence>